<evidence type="ECO:0000259" key="7">
    <source>
        <dbReference type="PROSITE" id="PS51192"/>
    </source>
</evidence>
<sequence>MRRRLGLSCLALLACSPAFLAPRAVKEEAPNVDLGKVSIEELLPSLPFESRRNLAERQILEPSPIQALALPHIGSGKHAVLISETGSGKTLAYLLPAVERAREADEEAERTGPSSVLILAPTRELAVQILAEVEDHCQGIIALVTLSARASWYTLMDASVIIATPAELLEAFDQEDAEEVKDLLGRVEVVIVDELDELLPKNKYFGRKLARYQDPGMWPTEGVLKRLMRNNQRESLQVVAASATAYRSSRLRLEKVLKRDRLQRFPIPLPRIDPQRSSAAVLEAAAQAIESQANDEEEEEEEALREEHREQQRYRALPAGIEHFTWKVPLSGSHAAALAAALDMLRPESALVFVCPNAGETVRSVVQDEFSEGPKGRSGKHHTTQNMAAMQAKEFYVTWDGDPATWADYTRKVRLQWEKTPSWKRLTGRAWAVTYELSHEKLSKKNGTKYLLRYLQDRLCRTPVPDAGARLEDLLIRARKMEPKKDLTKAILDKSASSKSEPPQGHERQFKKEKRWLKKKLCVTFMKLNMVKTGRKKNGKIGVEDVQVLPDEVLGWLLLRRANLSSSSWLSVQASVQNSLSFRAIERALRDQEEELLHVDAHRPPQQQRRRTYWVEEEGAWGLLMTPDDAMEELSGEVHWVGDRLPAEVYPQAAEEHLNDEVYWSWDDSGWRGYLQDDYGYWVETDGYGTFWEQKDLDDAYAAFEDKARTFAQSKTFQRAKGGARGFYPFGKGKGKKGKQKGNFGKGKGYGGWKGSSSSTSTSTTLGKPSNVLVTESALAVNGYTACGDRNHGFRQCPNRASGSGQSSGKGKNVFWNTSAMNGRIYMITEHEEQKVFVGGTDMMMDDPERPGGVVRETAGFRVLDIGATETVGSLEAIEKLCQLRGPHHAKEIKVIPHGQKSFRFGNNQVQRSEGYILVPQQIGQQWLQLGIFTLDVGQIPIIPHPHRSEDADQWARSWMWQASGWF</sequence>
<dbReference type="GO" id="GO:0016787">
    <property type="term" value="F:hydrolase activity"/>
    <property type="evidence" value="ECO:0007669"/>
    <property type="project" value="UniProtKB-KW"/>
</dbReference>
<feature type="signal peptide" evidence="6">
    <location>
        <begin position="1"/>
        <end position="20"/>
    </location>
</feature>
<comment type="function">
    <text evidence="4">RNA helicase.</text>
</comment>
<dbReference type="PROSITE" id="PS51257">
    <property type="entry name" value="PROKAR_LIPOPROTEIN"/>
    <property type="match status" value="1"/>
</dbReference>
<feature type="region of interest" description="Disordered" evidence="5">
    <location>
        <begin position="288"/>
        <end position="310"/>
    </location>
</feature>
<reference evidence="8" key="1">
    <citation type="submission" date="2023-08" db="EMBL/GenBank/DDBJ databases">
        <authorList>
            <person name="Chen Y."/>
            <person name="Shah S."/>
            <person name="Dougan E. K."/>
            <person name="Thang M."/>
            <person name="Chan C."/>
        </authorList>
    </citation>
    <scope>NUCLEOTIDE SEQUENCE</scope>
</reference>
<dbReference type="Gene3D" id="3.40.50.300">
    <property type="entry name" value="P-loop containing nucleotide triphosphate hydrolases"/>
    <property type="match status" value="1"/>
</dbReference>
<comment type="caution">
    <text evidence="8">The sequence shown here is derived from an EMBL/GenBank/DDBJ whole genome shotgun (WGS) entry which is preliminary data.</text>
</comment>
<keyword evidence="3 4" id="KW-0067">ATP-binding</keyword>
<dbReference type="PANTHER" id="PTHR24031">
    <property type="entry name" value="RNA HELICASE"/>
    <property type="match status" value="1"/>
</dbReference>
<accession>A0AA36HSH9</accession>
<keyword evidence="9" id="KW-1185">Reference proteome</keyword>
<comment type="catalytic activity">
    <reaction evidence="4">
        <text>ATP + H2O = ADP + phosphate + H(+)</text>
        <dbReference type="Rhea" id="RHEA:13065"/>
        <dbReference type="ChEBI" id="CHEBI:15377"/>
        <dbReference type="ChEBI" id="CHEBI:15378"/>
        <dbReference type="ChEBI" id="CHEBI:30616"/>
        <dbReference type="ChEBI" id="CHEBI:43474"/>
        <dbReference type="ChEBI" id="CHEBI:456216"/>
        <dbReference type="EC" id="3.6.4.13"/>
    </reaction>
</comment>
<protein>
    <recommendedName>
        <fullName evidence="4">ATP-dependent RNA helicase</fullName>
        <ecNumber evidence="4">3.6.4.13</ecNumber>
    </recommendedName>
</protein>
<dbReference type="SUPFAM" id="SSF52540">
    <property type="entry name" value="P-loop containing nucleoside triphosphate hydrolases"/>
    <property type="match status" value="1"/>
</dbReference>
<evidence type="ECO:0000256" key="4">
    <source>
        <dbReference type="RuleBase" id="RU365068"/>
    </source>
</evidence>
<evidence type="ECO:0000256" key="3">
    <source>
        <dbReference type="ARBA" id="ARBA00022840"/>
    </source>
</evidence>
<keyword evidence="1 4" id="KW-0547">Nucleotide-binding</keyword>
<dbReference type="GO" id="GO:0003723">
    <property type="term" value="F:RNA binding"/>
    <property type="evidence" value="ECO:0007669"/>
    <property type="project" value="UniProtKB-UniRule"/>
</dbReference>
<comment type="similarity">
    <text evidence="4">Belongs to the DEAD box helicase family.</text>
</comment>
<keyword evidence="4" id="KW-0694">RNA-binding</keyword>
<dbReference type="EC" id="3.6.4.13" evidence="4"/>
<dbReference type="PROSITE" id="PS51192">
    <property type="entry name" value="HELICASE_ATP_BIND_1"/>
    <property type="match status" value="1"/>
</dbReference>
<name>A0AA36HSH9_9DINO</name>
<organism evidence="8 9">
    <name type="scientific">Effrenium voratum</name>
    <dbReference type="NCBI Taxonomy" id="2562239"/>
    <lineage>
        <taxon>Eukaryota</taxon>
        <taxon>Sar</taxon>
        <taxon>Alveolata</taxon>
        <taxon>Dinophyceae</taxon>
        <taxon>Suessiales</taxon>
        <taxon>Symbiodiniaceae</taxon>
        <taxon>Effrenium</taxon>
    </lineage>
</organism>
<dbReference type="SMART" id="SM00487">
    <property type="entry name" value="DEXDc"/>
    <property type="match status" value="1"/>
</dbReference>
<feature type="compositionally biased region" description="Gly residues" evidence="5">
    <location>
        <begin position="744"/>
        <end position="754"/>
    </location>
</feature>
<evidence type="ECO:0000313" key="9">
    <source>
        <dbReference type="Proteomes" id="UP001178507"/>
    </source>
</evidence>
<evidence type="ECO:0000256" key="5">
    <source>
        <dbReference type="SAM" id="MobiDB-lite"/>
    </source>
</evidence>
<feature type="compositionally biased region" description="Low complexity" evidence="5">
    <location>
        <begin position="755"/>
        <end position="767"/>
    </location>
</feature>
<dbReference type="Pfam" id="PF00270">
    <property type="entry name" value="DEAD"/>
    <property type="match status" value="1"/>
</dbReference>
<dbReference type="GO" id="GO:0005524">
    <property type="term" value="F:ATP binding"/>
    <property type="evidence" value="ECO:0007669"/>
    <property type="project" value="UniProtKB-UniRule"/>
</dbReference>
<evidence type="ECO:0000256" key="6">
    <source>
        <dbReference type="SAM" id="SignalP"/>
    </source>
</evidence>
<gene>
    <name evidence="8" type="ORF">EVOR1521_LOCUS4059</name>
</gene>
<evidence type="ECO:0000256" key="1">
    <source>
        <dbReference type="ARBA" id="ARBA00022741"/>
    </source>
</evidence>
<feature type="region of interest" description="Disordered" evidence="5">
    <location>
        <begin position="491"/>
        <end position="512"/>
    </location>
</feature>
<evidence type="ECO:0000313" key="8">
    <source>
        <dbReference type="EMBL" id="CAJ1374528.1"/>
    </source>
</evidence>
<comment type="domain">
    <text evidence="4">The Q motif is unique to and characteristic of the DEAD box family of RNA helicases and controls ATP binding and hydrolysis.</text>
</comment>
<keyword evidence="4" id="KW-0347">Helicase</keyword>
<keyword evidence="2 4" id="KW-0378">Hydrolase</keyword>
<feature type="compositionally biased region" description="Acidic residues" evidence="5">
    <location>
        <begin position="293"/>
        <end position="304"/>
    </location>
</feature>
<dbReference type="InterPro" id="IPR027417">
    <property type="entry name" value="P-loop_NTPase"/>
</dbReference>
<dbReference type="InterPro" id="IPR014001">
    <property type="entry name" value="Helicase_ATP-bd"/>
</dbReference>
<keyword evidence="6" id="KW-0732">Signal</keyword>
<feature type="chain" id="PRO_5041278692" description="ATP-dependent RNA helicase" evidence="6">
    <location>
        <begin position="21"/>
        <end position="967"/>
    </location>
</feature>
<dbReference type="EMBL" id="CAUJNA010000258">
    <property type="protein sequence ID" value="CAJ1374528.1"/>
    <property type="molecule type" value="Genomic_DNA"/>
</dbReference>
<dbReference type="InterPro" id="IPR011545">
    <property type="entry name" value="DEAD/DEAH_box_helicase_dom"/>
</dbReference>
<dbReference type="Proteomes" id="UP001178507">
    <property type="component" value="Unassembled WGS sequence"/>
</dbReference>
<feature type="region of interest" description="Disordered" evidence="5">
    <location>
        <begin position="731"/>
        <end position="767"/>
    </location>
</feature>
<dbReference type="GO" id="GO:0003724">
    <property type="term" value="F:RNA helicase activity"/>
    <property type="evidence" value="ECO:0007669"/>
    <property type="project" value="UniProtKB-EC"/>
</dbReference>
<proteinExistence type="inferred from homology"/>
<feature type="domain" description="Helicase ATP-binding" evidence="7">
    <location>
        <begin position="70"/>
        <end position="263"/>
    </location>
</feature>
<evidence type="ECO:0000256" key="2">
    <source>
        <dbReference type="ARBA" id="ARBA00022801"/>
    </source>
</evidence>
<dbReference type="AlphaFoldDB" id="A0AA36HSH9"/>